<evidence type="ECO:0000313" key="3">
    <source>
        <dbReference type="EMBL" id="RKE42703.1"/>
    </source>
</evidence>
<dbReference type="OrthoDB" id="628098at2"/>
<dbReference type="AlphaFoldDB" id="A0A420AE70"/>
<feature type="signal peptide" evidence="1">
    <location>
        <begin position="1"/>
        <end position="34"/>
    </location>
</feature>
<protein>
    <recommendedName>
        <fullName evidence="2">J domain-containing protein</fullName>
    </recommendedName>
</protein>
<keyword evidence="1" id="KW-0732">Signal</keyword>
<dbReference type="InterPro" id="IPR008928">
    <property type="entry name" value="6-hairpin_glycosidase_sf"/>
</dbReference>
<dbReference type="GO" id="GO:0005975">
    <property type="term" value="P:carbohydrate metabolic process"/>
    <property type="evidence" value="ECO:0007669"/>
    <property type="project" value="InterPro"/>
</dbReference>
<dbReference type="EMBL" id="RAPY01000008">
    <property type="protein sequence ID" value="RKE42703.1"/>
    <property type="molecule type" value="Genomic_DNA"/>
</dbReference>
<comment type="caution">
    <text evidence="3">The sequence shown here is derived from an EMBL/GenBank/DDBJ whole genome shotgun (WGS) entry which is preliminary data.</text>
</comment>
<name>A0A420AE70_SPHD1</name>
<dbReference type="SUPFAM" id="SSF48208">
    <property type="entry name" value="Six-hairpin glycosidases"/>
    <property type="match status" value="1"/>
</dbReference>
<dbReference type="RefSeq" id="WP_147420496.1">
    <property type="nucleotide sequence ID" value="NZ_RAPY01000008.1"/>
</dbReference>
<reference evidence="3 4" key="1">
    <citation type="submission" date="2018-09" db="EMBL/GenBank/DDBJ databases">
        <title>Genomic Encyclopedia of Type Strains, Phase III (KMG-III): the genomes of soil and plant-associated and newly described type strains.</title>
        <authorList>
            <person name="Whitman W."/>
        </authorList>
    </citation>
    <scope>NUCLEOTIDE SEQUENCE [LARGE SCALE GENOMIC DNA]</scope>
    <source>
        <strain evidence="3 4">CECT 7938</strain>
    </source>
</reference>
<sequence>MIDMQRLNRRYSHCAGVWKTMMILPFLCFASVFAQSGADVHLENSVLQLIWREGKNGYQLQSLALKDGAGGKKQLTMATQQRTILYAKHKPLDKSATVYDHDGKLIHFPDSQYRYVIPIWSQSLSPVSLNTAGEVLHYQPTIVASASPSGLRFQYENEKIALSEEWNLDPDHTHDIRVQMTLKAKQSGYYSLSSPSLAIGDRKQFQWAVIPGLFQGAALNPDFVDAYAYGHGIPDRPVIVRERTASTLAALLTTQSGVTLATVAEPGTARDPWLHDTKTHADWKLGLSLMNRNNELSPTLYHPVLGEAGSYLNEGQEITFSFRYTIQQTSWYNVLGHVIKDVYKFSNFLKLKETNRSLTDRLYAMYDYVLADSTSKWRTVNDRNTVIGAQDYLGGVYGSAKDAMKNSDYGAMWMLARLTGDTTLKQQRLPAALNFKLQQQQREPGFFYGSAAGQYYLYRSQQFTEEWGPYSEPIGTSYYMLMDIGNILLFEPDRSDLKQALRKAADWLLSTMHPDGHWEVAYDNKSGRPMFEDLSDLRPTFYGLLVAHQLLKDEKYRAGAIRAANWFVEHAAKKGWFLGVCGDTRFAPDFATAQSIQALLDMYTLTKDPRYQAAAYQVTRYYTTSIYTHPIPSREIKRVNGTARQDWEISQAGLGFEHGGIMGSANHHGPILLSSHAGLFVRLYAQTKDSLLLDMARAAAWGRDAFVDANTGVASYYWDAMNKGAGPFPHHAWWQLGWITDYLLSEATVRSNGKISFPSGFITPKVGPHRSYGFDKGRIFGRSVDLKMKKGLISLDNAQIDYILATNSDTKELYIVLLNNSVDQQEIQLRVDKGQSWRLFGSEQREAFLLNANGENEIGMSASPGWKITLPATGLKVIKINYQ</sequence>
<accession>A0A420AE70</accession>
<feature type="domain" description="J" evidence="2">
    <location>
        <begin position="477"/>
        <end position="556"/>
    </location>
</feature>
<dbReference type="InterPro" id="IPR001623">
    <property type="entry name" value="DnaJ_domain"/>
</dbReference>
<dbReference type="PROSITE" id="PS50076">
    <property type="entry name" value="DNAJ_2"/>
    <property type="match status" value="1"/>
</dbReference>
<keyword evidence="4" id="KW-1185">Reference proteome</keyword>
<dbReference type="Proteomes" id="UP000286246">
    <property type="component" value="Unassembled WGS sequence"/>
</dbReference>
<evidence type="ECO:0000256" key="1">
    <source>
        <dbReference type="SAM" id="SignalP"/>
    </source>
</evidence>
<proteinExistence type="predicted"/>
<organism evidence="3 4">
    <name type="scientific">Sphingobacterium detergens</name>
    <dbReference type="NCBI Taxonomy" id="1145106"/>
    <lineage>
        <taxon>Bacteria</taxon>
        <taxon>Pseudomonadati</taxon>
        <taxon>Bacteroidota</taxon>
        <taxon>Sphingobacteriia</taxon>
        <taxon>Sphingobacteriales</taxon>
        <taxon>Sphingobacteriaceae</taxon>
        <taxon>Sphingobacterium</taxon>
    </lineage>
</organism>
<dbReference type="Gene3D" id="1.50.10.20">
    <property type="match status" value="1"/>
</dbReference>
<evidence type="ECO:0000313" key="4">
    <source>
        <dbReference type="Proteomes" id="UP000286246"/>
    </source>
</evidence>
<feature type="chain" id="PRO_5019583259" description="J domain-containing protein" evidence="1">
    <location>
        <begin position="35"/>
        <end position="883"/>
    </location>
</feature>
<evidence type="ECO:0000259" key="2">
    <source>
        <dbReference type="PROSITE" id="PS50076"/>
    </source>
</evidence>
<gene>
    <name evidence="3" type="ORF">DFQ12_5622</name>
</gene>